<feature type="compositionally biased region" description="Low complexity" evidence="1">
    <location>
        <begin position="70"/>
        <end position="84"/>
    </location>
</feature>
<accession>A0AAQ3TL38</accession>
<proteinExistence type="predicted"/>
<organism evidence="2 3">
    <name type="scientific">Paspalum notatum var. saurae</name>
    <dbReference type="NCBI Taxonomy" id="547442"/>
    <lineage>
        <taxon>Eukaryota</taxon>
        <taxon>Viridiplantae</taxon>
        <taxon>Streptophyta</taxon>
        <taxon>Embryophyta</taxon>
        <taxon>Tracheophyta</taxon>
        <taxon>Spermatophyta</taxon>
        <taxon>Magnoliopsida</taxon>
        <taxon>Liliopsida</taxon>
        <taxon>Poales</taxon>
        <taxon>Poaceae</taxon>
        <taxon>PACMAD clade</taxon>
        <taxon>Panicoideae</taxon>
        <taxon>Andropogonodae</taxon>
        <taxon>Paspaleae</taxon>
        <taxon>Paspalinae</taxon>
        <taxon>Paspalum</taxon>
    </lineage>
</organism>
<gene>
    <name evidence="2" type="ORF">U9M48_023153</name>
</gene>
<feature type="region of interest" description="Disordered" evidence="1">
    <location>
        <begin position="36"/>
        <end position="58"/>
    </location>
</feature>
<name>A0AAQ3TL38_PASNO</name>
<reference evidence="2 3" key="1">
    <citation type="submission" date="2024-02" db="EMBL/GenBank/DDBJ databases">
        <title>High-quality chromosome-scale genome assembly of Pensacola bahiagrass (Paspalum notatum Flugge var. saurae).</title>
        <authorList>
            <person name="Vega J.M."/>
            <person name="Podio M."/>
            <person name="Orjuela J."/>
            <person name="Siena L.A."/>
            <person name="Pessino S.C."/>
            <person name="Combes M.C."/>
            <person name="Mariac C."/>
            <person name="Albertini E."/>
            <person name="Pupilli F."/>
            <person name="Ortiz J.P.A."/>
            <person name="Leblanc O."/>
        </authorList>
    </citation>
    <scope>NUCLEOTIDE SEQUENCE [LARGE SCALE GENOMIC DNA]</scope>
    <source>
        <strain evidence="2">R1</strain>
        <tissue evidence="2">Leaf</tissue>
    </source>
</reference>
<sequence>MEGLPESLCRSGRFLILSQTQLLHSTSTSQLFLSEPRWSTPVARRSRGGRGRAGATAAASAGGAAASAAATAATASPTSPTTTAAPPPTPRLSTRRWPGQEVSRVSTRWSLITGQLLFARNKAGKKSDEVPLGWLSGLMHECRTAAIIAECADWSESEPKSNDPTVSSHVDLVVWSQLLLLLLLLLLLVIQECCWQPLSRLAPAISMGAWMGSWLPRLN</sequence>
<evidence type="ECO:0000256" key="1">
    <source>
        <dbReference type="SAM" id="MobiDB-lite"/>
    </source>
</evidence>
<evidence type="ECO:0000313" key="2">
    <source>
        <dbReference type="EMBL" id="WVZ75061.1"/>
    </source>
</evidence>
<feature type="region of interest" description="Disordered" evidence="1">
    <location>
        <begin position="70"/>
        <end position="99"/>
    </location>
</feature>
<dbReference type="EMBL" id="CP144749">
    <property type="protein sequence ID" value="WVZ75061.1"/>
    <property type="molecule type" value="Genomic_DNA"/>
</dbReference>
<protein>
    <submittedName>
        <fullName evidence="2">Uncharacterized protein</fullName>
    </submittedName>
</protein>
<dbReference type="Proteomes" id="UP001341281">
    <property type="component" value="Chromosome 05"/>
</dbReference>
<dbReference type="AlphaFoldDB" id="A0AAQ3TL38"/>
<keyword evidence="3" id="KW-1185">Reference proteome</keyword>
<evidence type="ECO:0000313" key="3">
    <source>
        <dbReference type="Proteomes" id="UP001341281"/>
    </source>
</evidence>